<dbReference type="RefSeq" id="WP_069937673.1">
    <property type="nucleotide sequence ID" value="NZ_MAMP01000012.1"/>
</dbReference>
<reference evidence="1 2" key="1">
    <citation type="submission" date="2016-06" db="EMBL/GenBank/DDBJ databases">
        <title>Domibacillus iocasae genome sequencing.</title>
        <authorList>
            <person name="Verma A."/>
            <person name="Pal Y."/>
            <person name="Ojha A.K."/>
            <person name="Krishnamurthi S."/>
        </authorList>
    </citation>
    <scope>NUCLEOTIDE SEQUENCE [LARGE SCALE GENOMIC DNA]</scope>
    <source>
        <strain evidence="1 2">DSM 29979</strain>
    </source>
</reference>
<dbReference type="EMBL" id="MAMP01000012">
    <property type="protein sequence ID" value="OES45676.1"/>
    <property type="molecule type" value="Genomic_DNA"/>
</dbReference>
<dbReference type="PANTHER" id="PTHR38433">
    <property type="match status" value="1"/>
</dbReference>
<sequence>MASPITTLKKREWNEEEIKHQSLNKLTDSLTENEEALQKTMAIVRELHDSGILEAAESMLKAKENIAEVALGQVGRKEMTSLINNAMAAAGVLTAVDPEQTKKLLTGVAIGLEDAKEKQDQKVGMFDLVKALKDPDINRAINFGLHFLKGIGKGLKE</sequence>
<dbReference type="STRING" id="1714016.BA724_02370"/>
<dbReference type="PANTHER" id="PTHR38433:SF1">
    <property type="entry name" value="DUF1641 DOMAIN-CONTAINING PROTEIN"/>
    <property type="match status" value="1"/>
</dbReference>
<comment type="caution">
    <text evidence="1">The sequence shown here is derived from an EMBL/GenBank/DDBJ whole genome shotgun (WGS) entry which is preliminary data.</text>
</comment>
<evidence type="ECO:0000313" key="1">
    <source>
        <dbReference type="EMBL" id="OES45676.1"/>
    </source>
</evidence>
<dbReference type="Proteomes" id="UP000095658">
    <property type="component" value="Unassembled WGS sequence"/>
</dbReference>
<dbReference type="InterPro" id="IPR012440">
    <property type="entry name" value="DUF1641"/>
</dbReference>
<evidence type="ECO:0008006" key="3">
    <source>
        <dbReference type="Google" id="ProtNLM"/>
    </source>
</evidence>
<protein>
    <recommendedName>
        <fullName evidence="3">DUF1641 domain-containing protein</fullName>
    </recommendedName>
</protein>
<accession>A0A1E7DRF5</accession>
<dbReference type="Pfam" id="PF07849">
    <property type="entry name" value="DUF1641"/>
    <property type="match status" value="1"/>
</dbReference>
<evidence type="ECO:0000313" key="2">
    <source>
        <dbReference type="Proteomes" id="UP000095658"/>
    </source>
</evidence>
<organism evidence="1 2">
    <name type="scientific">Domibacillus iocasae</name>
    <dbReference type="NCBI Taxonomy" id="1714016"/>
    <lineage>
        <taxon>Bacteria</taxon>
        <taxon>Bacillati</taxon>
        <taxon>Bacillota</taxon>
        <taxon>Bacilli</taxon>
        <taxon>Bacillales</taxon>
        <taxon>Bacillaceae</taxon>
        <taxon>Domibacillus</taxon>
    </lineage>
</organism>
<proteinExistence type="predicted"/>
<keyword evidence="2" id="KW-1185">Reference proteome</keyword>
<dbReference type="AlphaFoldDB" id="A0A1E7DRF5"/>
<name>A0A1E7DRF5_9BACI</name>
<gene>
    <name evidence="1" type="ORF">BA724_02370</name>
</gene>
<dbReference type="OrthoDB" id="147801at2"/>